<dbReference type="Gramene" id="Bo1g094420.1">
    <property type="protein sequence ID" value="Bo1g094420.1"/>
    <property type="gene ID" value="Bo1g094420"/>
</dbReference>
<dbReference type="AlphaFoldDB" id="A0A0D3AAH4"/>
<reference evidence="1 2" key="1">
    <citation type="journal article" date="2014" name="Genome Biol.">
        <title>Transcriptome and methylome profiling reveals relics of genome dominance in the mesopolyploid Brassica oleracea.</title>
        <authorList>
            <person name="Parkin I.A."/>
            <person name="Koh C."/>
            <person name="Tang H."/>
            <person name="Robinson S.J."/>
            <person name="Kagale S."/>
            <person name="Clarke W.E."/>
            <person name="Town C.D."/>
            <person name="Nixon J."/>
            <person name="Krishnakumar V."/>
            <person name="Bidwell S.L."/>
            <person name="Denoeud F."/>
            <person name="Belcram H."/>
            <person name="Links M.G."/>
            <person name="Just J."/>
            <person name="Clarke C."/>
            <person name="Bender T."/>
            <person name="Huebert T."/>
            <person name="Mason A.S."/>
            <person name="Pires J.C."/>
            <person name="Barker G."/>
            <person name="Moore J."/>
            <person name="Walley P.G."/>
            <person name="Manoli S."/>
            <person name="Batley J."/>
            <person name="Edwards D."/>
            <person name="Nelson M.N."/>
            <person name="Wang X."/>
            <person name="Paterson A.H."/>
            <person name="King G."/>
            <person name="Bancroft I."/>
            <person name="Chalhoub B."/>
            <person name="Sharpe A.G."/>
        </authorList>
    </citation>
    <scope>NUCLEOTIDE SEQUENCE</scope>
    <source>
        <strain evidence="1 2">cv. TO1000</strain>
    </source>
</reference>
<accession>A0A0D3AAH4</accession>
<organism evidence="1 2">
    <name type="scientific">Brassica oleracea var. oleracea</name>
    <dbReference type="NCBI Taxonomy" id="109376"/>
    <lineage>
        <taxon>Eukaryota</taxon>
        <taxon>Viridiplantae</taxon>
        <taxon>Streptophyta</taxon>
        <taxon>Embryophyta</taxon>
        <taxon>Tracheophyta</taxon>
        <taxon>Spermatophyta</taxon>
        <taxon>Magnoliopsida</taxon>
        <taxon>eudicotyledons</taxon>
        <taxon>Gunneridae</taxon>
        <taxon>Pentapetalae</taxon>
        <taxon>rosids</taxon>
        <taxon>malvids</taxon>
        <taxon>Brassicales</taxon>
        <taxon>Brassicaceae</taxon>
        <taxon>Brassiceae</taxon>
        <taxon>Brassica</taxon>
    </lineage>
</organism>
<dbReference type="HOGENOM" id="CLU_156819_0_0_1"/>
<dbReference type="Proteomes" id="UP000032141">
    <property type="component" value="Chromosome C1"/>
</dbReference>
<protein>
    <recommendedName>
        <fullName evidence="3">DUF1985 domain-containing protein</fullName>
    </recommendedName>
</protein>
<dbReference type="EnsemblPlants" id="Bo1g094420.1">
    <property type="protein sequence ID" value="Bo1g094420.1"/>
    <property type="gene ID" value="Bo1g094420"/>
</dbReference>
<keyword evidence="2" id="KW-1185">Reference proteome</keyword>
<proteinExistence type="predicted"/>
<sequence length="108" mass="12454">MRLGYLAIFTGFTEGRKYSTATRASLARLVMDLERFENYPWGRVTFKVLAYFALPEFGANFGHPLPNRPSPMLMAYNGGKGRRFFKEAISRQTSVINFVHKDYAEMYP</sequence>
<evidence type="ECO:0000313" key="1">
    <source>
        <dbReference type="EnsemblPlants" id="Bo1g094420.1"/>
    </source>
</evidence>
<reference evidence="1" key="2">
    <citation type="submission" date="2015-03" db="UniProtKB">
        <authorList>
            <consortium name="EnsemblPlants"/>
        </authorList>
    </citation>
    <scope>IDENTIFICATION</scope>
</reference>
<evidence type="ECO:0000313" key="2">
    <source>
        <dbReference type="Proteomes" id="UP000032141"/>
    </source>
</evidence>
<name>A0A0D3AAH4_BRAOL</name>
<evidence type="ECO:0008006" key="3">
    <source>
        <dbReference type="Google" id="ProtNLM"/>
    </source>
</evidence>